<sequence length="76" mass="8898">CMALGVTGPALRATGLPWDLRKNQPYCDYDTYDFDVATWDTCDCYGRFRIRLEEMDQSVRILKQCLKRLEDTQGDR</sequence>
<dbReference type="GO" id="GO:0051287">
    <property type="term" value="F:NAD binding"/>
    <property type="evidence" value="ECO:0007669"/>
    <property type="project" value="InterPro"/>
</dbReference>
<feature type="domain" description="NADH-quinone oxidoreductase subunit D" evidence="2">
    <location>
        <begin position="1"/>
        <end position="71"/>
    </location>
</feature>
<feature type="non-terminal residue" evidence="3">
    <location>
        <position position="76"/>
    </location>
</feature>
<dbReference type="InterPro" id="IPR029014">
    <property type="entry name" value="NiFe-Hase_large"/>
</dbReference>
<dbReference type="AlphaFoldDB" id="A0AAJ1Q9S4"/>
<dbReference type="PANTHER" id="PTHR11993:SF10">
    <property type="entry name" value="NADH DEHYDROGENASE [UBIQUINONE] IRON-SULFUR PROTEIN 2, MITOCHONDRIAL"/>
    <property type="match status" value="1"/>
</dbReference>
<reference evidence="3" key="1">
    <citation type="submission" date="2023-05" db="EMBL/GenBank/DDBJ databases">
        <title>Cataloging the Phylogenetic Diversity of Human Bladder Bacteria.</title>
        <authorList>
            <person name="Du J."/>
        </authorList>
    </citation>
    <scope>NUCLEOTIDE SEQUENCE</scope>
    <source>
        <strain evidence="3">UMB10101</strain>
    </source>
</reference>
<dbReference type="SUPFAM" id="SSF56762">
    <property type="entry name" value="HydB/Nqo4-like"/>
    <property type="match status" value="1"/>
</dbReference>
<dbReference type="GO" id="GO:0016651">
    <property type="term" value="F:oxidoreductase activity, acting on NAD(P)H"/>
    <property type="evidence" value="ECO:0007669"/>
    <property type="project" value="InterPro"/>
</dbReference>
<proteinExistence type="predicted"/>
<dbReference type="EMBL" id="JASORJ010000159">
    <property type="protein sequence ID" value="MDK7357948.1"/>
    <property type="molecule type" value="Genomic_DNA"/>
</dbReference>
<dbReference type="PANTHER" id="PTHR11993">
    <property type="entry name" value="NADH-UBIQUINONE OXIDOREDUCTASE 49 KDA SUBUNIT"/>
    <property type="match status" value="1"/>
</dbReference>
<protein>
    <recommendedName>
        <fullName evidence="2">NADH-quinone oxidoreductase subunit D domain-containing protein</fullName>
    </recommendedName>
</protein>
<evidence type="ECO:0000313" key="3">
    <source>
        <dbReference type="EMBL" id="MDK7357948.1"/>
    </source>
</evidence>
<evidence type="ECO:0000256" key="1">
    <source>
        <dbReference type="ARBA" id="ARBA00022719"/>
    </source>
</evidence>
<dbReference type="Pfam" id="PF00346">
    <property type="entry name" value="Complex1_49kDa"/>
    <property type="match status" value="1"/>
</dbReference>
<evidence type="ECO:0000313" key="4">
    <source>
        <dbReference type="Proteomes" id="UP001236274"/>
    </source>
</evidence>
<dbReference type="Gene3D" id="1.10.645.10">
    <property type="entry name" value="Cytochrome-c3 Hydrogenase, chain B"/>
    <property type="match status" value="1"/>
</dbReference>
<dbReference type="GO" id="GO:0048038">
    <property type="term" value="F:quinone binding"/>
    <property type="evidence" value="ECO:0007669"/>
    <property type="project" value="UniProtKB-KW"/>
</dbReference>
<comment type="caution">
    <text evidence="3">The sequence shown here is derived from an EMBL/GenBank/DDBJ whole genome shotgun (WGS) entry which is preliminary data.</text>
</comment>
<name>A0AAJ1Q9S4_9FIRM</name>
<dbReference type="InterPro" id="IPR001135">
    <property type="entry name" value="NADH_Q_OxRdtase_suD"/>
</dbReference>
<dbReference type="InterPro" id="IPR022885">
    <property type="entry name" value="NDH1_su_D/H"/>
</dbReference>
<dbReference type="Proteomes" id="UP001236274">
    <property type="component" value="Unassembled WGS sequence"/>
</dbReference>
<evidence type="ECO:0000259" key="2">
    <source>
        <dbReference type="Pfam" id="PF00346"/>
    </source>
</evidence>
<organism evidence="3 4">
    <name type="scientific">Veillonella atypica</name>
    <dbReference type="NCBI Taxonomy" id="39777"/>
    <lineage>
        <taxon>Bacteria</taxon>
        <taxon>Bacillati</taxon>
        <taxon>Bacillota</taxon>
        <taxon>Negativicutes</taxon>
        <taxon>Veillonellales</taxon>
        <taxon>Veillonellaceae</taxon>
        <taxon>Veillonella</taxon>
    </lineage>
</organism>
<accession>A0AAJ1Q9S4</accession>
<feature type="non-terminal residue" evidence="3">
    <location>
        <position position="1"/>
    </location>
</feature>
<keyword evidence="1" id="KW-0874">Quinone</keyword>
<gene>
    <name evidence="3" type="ORF">QP520_10010</name>
</gene>